<protein>
    <recommendedName>
        <fullName evidence="2">LysM domain-containing protein</fullName>
    </recommendedName>
</protein>
<sequence>MISPNFYTKRNLVEQFLGGKVPHYPVKDASVTLEWYDYLIKANETLYTIAARIFGDNLEYMWTYIADNNPPRMPDDWHVGDVVRLPRIIIRDSDTIKTVYSHATTTSTAI</sequence>
<reference evidence="1" key="1">
    <citation type="journal article" date="2021" name="Proc. Natl. Acad. Sci. U.S.A.">
        <title>A Catalog of Tens of Thousands of Viruses from Human Metagenomes Reveals Hidden Associations with Chronic Diseases.</title>
        <authorList>
            <person name="Tisza M.J."/>
            <person name="Buck C.B."/>
        </authorList>
    </citation>
    <scope>NUCLEOTIDE SEQUENCE</scope>
    <source>
        <strain evidence="1">CtByu2</strain>
    </source>
</reference>
<organism evidence="1">
    <name type="scientific">Myoviridae sp. ctByu2</name>
    <dbReference type="NCBI Taxonomy" id="2827668"/>
    <lineage>
        <taxon>Viruses</taxon>
        <taxon>Duplodnaviria</taxon>
        <taxon>Heunggongvirae</taxon>
        <taxon>Uroviricota</taxon>
        <taxon>Caudoviricetes</taxon>
    </lineage>
</organism>
<evidence type="ECO:0000313" key="1">
    <source>
        <dbReference type="EMBL" id="DAF47665.1"/>
    </source>
</evidence>
<proteinExistence type="predicted"/>
<accession>A0A8S5S9N2</accession>
<evidence type="ECO:0008006" key="2">
    <source>
        <dbReference type="Google" id="ProtNLM"/>
    </source>
</evidence>
<name>A0A8S5S9N2_9CAUD</name>
<dbReference type="EMBL" id="BK032557">
    <property type="protein sequence ID" value="DAF47665.1"/>
    <property type="molecule type" value="Genomic_DNA"/>
</dbReference>